<feature type="domain" description="NAD(P)-binding" evidence="2">
    <location>
        <begin position="19"/>
        <end position="114"/>
    </location>
</feature>
<dbReference type="Pfam" id="PF13460">
    <property type="entry name" value="NAD_binding_10"/>
    <property type="match status" value="1"/>
</dbReference>
<evidence type="ECO:0000313" key="3">
    <source>
        <dbReference type="EMBL" id="MFF3672134.1"/>
    </source>
</evidence>
<evidence type="ECO:0000259" key="2">
    <source>
        <dbReference type="Pfam" id="PF13460"/>
    </source>
</evidence>
<dbReference type="EMBL" id="JBIASD010000068">
    <property type="protein sequence ID" value="MFF3672134.1"/>
    <property type="molecule type" value="Genomic_DNA"/>
</dbReference>
<feature type="region of interest" description="Disordered" evidence="1">
    <location>
        <begin position="113"/>
        <end position="180"/>
    </location>
</feature>
<dbReference type="RefSeq" id="WP_387418297.1">
    <property type="nucleotide sequence ID" value="NZ_JBIASD010000068.1"/>
</dbReference>
<evidence type="ECO:0000313" key="4">
    <source>
        <dbReference type="Proteomes" id="UP001602013"/>
    </source>
</evidence>
<organism evidence="3 4">
    <name type="scientific">Microtetraspora malaysiensis</name>
    <dbReference type="NCBI Taxonomy" id="161358"/>
    <lineage>
        <taxon>Bacteria</taxon>
        <taxon>Bacillati</taxon>
        <taxon>Actinomycetota</taxon>
        <taxon>Actinomycetes</taxon>
        <taxon>Streptosporangiales</taxon>
        <taxon>Streptosporangiaceae</taxon>
        <taxon>Microtetraspora</taxon>
    </lineage>
</organism>
<protein>
    <submittedName>
        <fullName evidence="3">SDR family oxidoreductase</fullName>
    </submittedName>
</protein>
<dbReference type="Proteomes" id="UP001602013">
    <property type="component" value="Unassembled WGS sequence"/>
</dbReference>
<proteinExistence type="predicted"/>
<evidence type="ECO:0000256" key="1">
    <source>
        <dbReference type="SAM" id="MobiDB-lite"/>
    </source>
</evidence>
<dbReference type="PANTHER" id="PTHR43162">
    <property type="match status" value="1"/>
</dbReference>
<feature type="compositionally biased region" description="Polar residues" evidence="1">
    <location>
        <begin position="166"/>
        <end position="180"/>
    </location>
</feature>
<dbReference type="InterPro" id="IPR016040">
    <property type="entry name" value="NAD(P)-bd_dom"/>
</dbReference>
<feature type="compositionally biased region" description="Low complexity" evidence="1">
    <location>
        <begin position="147"/>
        <end position="160"/>
    </location>
</feature>
<sequence length="252" mass="26185">MEPDLRASVDHHARIPGFVAEAVAAGVRRLVLLSAYGVGEADDSHPLKPAERAVRGSGVDWTILRPDRFAQNFSESFWLAGVLAGALTLPTGDGRTPFVDAEDIAEVAASALTEDATAARSTSSPARGRSASVRRPTSSARPPGARSVTSTSTPTPSSSVKWPTASRPTSPDGSPVSSWRSATAGVLGGRLSRGGVSQLCAVDRQYDLDVAAGGRPPLPQTLSVAPAHTVSGFAENETMITLPIWAVDSRHA</sequence>
<dbReference type="InterPro" id="IPR036291">
    <property type="entry name" value="NAD(P)-bd_dom_sf"/>
</dbReference>
<comment type="caution">
    <text evidence="3">The sequence shown here is derived from an EMBL/GenBank/DDBJ whole genome shotgun (WGS) entry which is preliminary data.</text>
</comment>
<dbReference type="Gene3D" id="3.90.25.10">
    <property type="entry name" value="UDP-galactose 4-epimerase, domain 1"/>
    <property type="match status" value="1"/>
</dbReference>
<feature type="compositionally biased region" description="Low complexity" evidence="1">
    <location>
        <begin position="113"/>
        <end position="131"/>
    </location>
</feature>
<reference evidence="3 4" key="1">
    <citation type="submission" date="2024-10" db="EMBL/GenBank/DDBJ databases">
        <title>The Natural Products Discovery Center: Release of the First 8490 Sequenced Strains for Exploring Actinobacteria Biosynthetic Diversity.</title>
        <authorList>
            <person name="Kalkreuter E."/>
            <person name="Kautsar S.A."/>
            <person name="Yang D."/>
            <person name="Bader C.D."/>
            <person name="Teijaro C.N."/>
            <person name="Fluegel L."/>
            <person name="Davis C.M."/>
            <person name="Simpson J.R."/>
            <person name="Lauterbach L."/>
            <person name="Steele A.D."/>
            <person name="Gui C."/>
            <person name="Meng S."/>
            <person name="Li G."/>
            <person name="Viehrig K."/>
            <person name="Ye F."/>
            <person name="Su P."/>
            <person name="Kiefer A.F."/>
            <person name="Nichols A."/>
            <person name="Cepeda A.J."/>
            <person name="Yan W."/>
            <person name="Fan B."/>
            <person name="Jiang Y."/>
            <person name="Adhikari A."/>
            <person name="Zheng C.-J."/>
            <person name="Schuster L."/>
            <person name="Cowan T.M."/>
            <person name="Smanski M.J."/>
            <person name="Chevrette M.G."/>
            <person name="De Carvalho L.P.S."/>
            <person name="Shen B."/>
        </authorList>
    </citation>
    <scope>NUCLEOTIDE SEQUENCE [LARGE SCALE GENOMIC DNA]</scope>
    <source>
        <strain evidence="3 4">NPDC002173</strain>
    </source>
</reference>
<dbReference type="InterPro" id="IPR051604">
    <property type="entry name" value="Ergot_Alk_Oxidoreductase"/>
</dbReference>
<dbReference type="PANTHER" id="PTHR43162:SF1">
    <property type="entry name" value="PRESTALK A DIFFERENTIATION PROTEIN A"/>
    <property type="match status" value="1"/>
</dbReference>
<dbReference type="SUPFAM" id="SSF51735">
    <property type="entry name" value="NAD(P)-binding Rossmann-fold domains"/>
    <property type="match status" value="1"/>
</dbReference>
<gene>
    <name evidence="3" type="ORF">ACFYXI_42095</name>
</gene>
<keyword evidence="4" id="KW-1185">Reference proteome</keyword>
<dbReference type="Gene3D" id="3.40.50.720">
    <property type="entry name" value="NAD(P)-binding Rossmann-like Domain"/>
    <property type="match status" value="1"/>
</dbReference>
<accession>A0ABW6T7N3</accession>
<name>A0ABW6T7N3_9ACTN</name>